<dbReference type="GO" id="GO:0004803">
    <property type="term" value="F:transposase activity"/>
    <property type="evidence" value="ECO:0007669"/>
    <property type="project" value="InterPro"/>
</dbReference>
<sequence length="113" mass="12855">MGKIRVTYDVAFKKKAIDLYLNEGMSYETVAKELGIHHSVVSRWVKHFKAEGIKGLEEKRGKAKGPGVGRPRGKSENPESKIKRLEAENEMLKKLLGMQKEACKLYPKRKSLK</sequence>
<dbReference type="EMBL" id="AHFB01000127">
    <property type="protein sequence ID" value="EOO26106.1"/>
    <property type="molecule type" value="Genomic_DNA"/>
</dbReference>
<dbReference type="InterPro" id="IPR002514">
    <property type="entry name" value="Transposase_8"/>
</dbReference>
<dbReference type="Pfam" id="PF01527">
    <property type="entry name" value="HTH_Tnp_1"/>
    <property type="match status" value="1"/>
</dbReference>
<feature type="region of interest" description="Disordered" evidence="1">
    <location>
        <begin position="59"/>
        <end position="82"/>
    </location>
</feature>
<reference evidence="5 6" key="1">
    <citation type="submission" date="2012-12" db="EMBL/GenBank/DDBJ databases">
        <title>The Genome Sequence of Bacillus cereus VD133.</title>
        <authorList>
            <consortium name="The Broad Institute Genome Sequencing Platform"/>
            <consortium name="The Broad Institute Genome Sequencing Center for Infectious Disease"/>
            <person name="Feldgarden M."/>
            <person name="Van der Auwera G.A."/>
            <person name="Mahillon J."/>
            <person name="Duprez V."/>
            <person name="Timmery S."/>
            <person name="Mattelet C."/>
            <person name="Dierick K."/>
            <person name="Sun M."/>
            <person name="Yu Z."/>
            <person name="Zhu L."/>
            <person name="Hu X."/>
            <person name="Shank E.B."/>
            <person name="Swiecicka I."/>
            <person name="Hansen B.M."/>
            <person name="Andrup L."/>
            <person name="Walker B."/>
            <person name="Young S.K."/>
            <person name="Zeng Q."/>
            <person name="Gargeya S."/>
            <person name="Fitzgerald M."/>
            <person name="Haas B."/>
            <person name="Abouelleil A."/>
            <person name="Alvarado L."/>
            <person name="Arachchi H.M."/>
            <person name="Berlin A.M."/>
            <person name="Chapman S.B."/>
            <person name="Dewar J."/>
            <person name="Goldberg J."/>
            <person name="Griggs A."/>
            <person name="Gujja S."/>
            <person name="Hansen M."/>
            <person name="Howarth C."/>
            <person name="Imamovic A."/>
            <person name="Larimer J."/>
            <person name="McCowan C."/>
            <person name="Murphy C."/>
            <person name="Neiman D."/>
            <person name="Pearson M."/>
            <person name="Priest M."/>
            <person name="Roberts A."/>
            <person name="Saif S."/>
            <person name="Shea T."/>
            <person name="Sisk P."/>
            <person name="Sykes S."/>
            <person name="Wortman J."/>
            <person name="Nusbaum C."/>
            <person name="Birren B."/>
        </authorList>
    </citation>
    <scope>NUCLEOTIDE SEQUENCE [LARGE SCALE GENOMIC DNA]</scope>
    <source>
        <strain evidence="5 6">VD133</strain>
    </source>
</reference>
<feature type="compositionally biased region" description="Basic and acidic residues" evidence="1">
    <location>
        <begin position="73"/>
        <end position="82"/>
    </location>
</feature>
<evidence type="ECO:0000313" key="2">
    <source>
        <dbReference type="EMBL" id="EOO24076.1"/>
    </source>
</evidence>
<dbReference type="AlphaFoldDB" id="A0A9W5PL21"/>
<name>A0A9W5PL21_BACCE</name>
<accession>A0A9W5PL21</accession>
<dbReference type="SUPFAM" id="SSF46689">
    <property type="entry name" value="Homeodomain-like"/>
    <property type="match status" value="1"/>
</dbReference>
<dbReference type="Proteomes" id="UP000014018">
    <property type="component" value="Unassembled WGS sequence"/>
</dbReference>
<dbReference type="RefSeq" id="WP_016110549.1">
    <property type="nucleotide sequence ID" value="NZ_KB976177.1"/>
</dbReference>
<comment type="caution">
    <text evidence="5">The sequence shown here is derived from an EMBL/GenBank/DDBJ whole genome shotgun (WGS) entry which is preliminary data.</text>
</comment>
<organism evidence="5 6">
    <name type="scientific">Bacillus cereus VD133</name>
    <dbReference type="NCBI Taxonomy" id="1053233"/>
    <lineage>
        <taxon>Bacteria</taxon>
        <taxon>Bacillati</taxon>
        <taxon>Bacillota</taxon>
        <taxon>Bacilli</taxon>
        <taxon>Bacillales</taxon>
        <taxon>Bacillaceae</taxon>
        <taxon>Bacillus</taxon>
        <taxon>Bacillus cereus group</taxon>
    </lineage>
</organism>
<evidence type="ECO:0000313" key="3">
    <source>
        <dbReference type="EMBL" id="EOO25228.1"/>
    </source>
</evidence>
<gene>
    <name evidence="5" type="ORF">IIU_06014</name>
    <name evidence="4" type="ORF">IIU_06042</name>
    <name evidence="3" type="ORF">IIU_06233</name>
    <name evidence="2" type="ORF">IIU_06863</name>
</gene>
<evidence type="ECO:0000313" key="4">
    <source>
        <dbReference type="EMBL" id="EOO26106.1"/>
    </source>
</evidence>
<evidence type="ECO:0000313" key="5">
    <source>
        <dbReference type="EMBL" id="EOO26379.1"/>
    </source>
</evidence>
<evidence type="ECO:0000313" key="6">
    <source>
        <dbReference type="Proteomes" id="UP000014018"/>
    </source>
</evidence>
<evidence type="ECO:0008006" key="7">
    <source>
        <dbReference type="Google" id="ProtNLM"/>
    </source>
</evidence>
<protein>
    <recommendedName>
        <fullName evidence="7">Transposase</fullName>
    </recommendedName>
</protein>
<dbReference type="EMBL" id="AHFB01000143">
    <property type="protein sequence ID" value="EOO25228.1"/>
    <property type="molecule type" value="Genomic_DNA"/>
</dbReference>
<dbReference type="Gene3D" id="1.10.10.60">
    <property type="entry name" value="Homeodomain-like"/>
    <property type="match status" value="1"/>
</dbReference>
<dbReference type="InterPro" id="IPR009057">
    <property type="entry name" value="Homeodomain-like_sf"/>
</dbReference>
<dbReference type="GO" id="GO:0006313">
    <property type="term" value="P:DNA transposition"/>
    <property type="evidence" value="ECO:0007669"/>
    <property type="project" value="InterPro"/>
</dbReference>
<evidence type="ECO:0000256" key="1">
    <source>
        <dbReference type="SAM" id="MobiDB-lite"/>
    </source>
</evidence>
<dbReference type="GO" id="GO:0003677">
    <property type="term" value="F:DNA binding"/>
    <property type="evidence" value="ECO:0007669"/>
    <property type="project" value="InterPro"/>
</dbReference>
<proteinExistence type="predicted"/>
<dbReference type="EMBL" id="AHFB01000125">
    <property type="protein sequence ID" value="EOO26379.1"/>
    <property type="molecule type" value="Genomic_DNA"/>
</dbReference>
<dbReference type="EMBL" id="AHFB01000181">
    <property type="protein sequence ID" value="EOO24076.1"/>
    <property type="molecule type" value="Genomic_DNA"/>
</dbReference>